<accession>A0A4Q7NKR7</accession>
<proteinExistence type="predicted"/>
<evidence type="ECO:0000313" key="5">
    <source>
        <dbReference type="EMBL" id="RZS85532.1"/>
    </source>
</evidence>
<keyword evidence="1" id="KW-0805">Transcription regulation</keyword>
<dbReference type="InterPro" id="IPR011711">
    <property type="entry name" value="GntR_C"/>
</dbReference>
<name>A0A4Q7NKR7_9BURK</name>
<evidence type="ECO:0000256" key="3">
    <source>
        <dbReference type="ARBA" id="ARBA00023163"/>
    </source>
</evidence>
<dbReference type="InterPro" id="IPR008920">
    <property type="entry name" value="TF_FadR/GntR_C"/>
</dbReference>
<evidence type="ECO:0000256" key="1">
    <source>
        <dbReference type="ARBA" id="ARBA00023015"/>
    </source>
</evidence>
<dbReference type="GO" id="GO:0003700">
    <property type="term" value="F:DNA-binding transcription factor activity"/>
    <property type="evidence" value="ECO:0007669"/>
    <property type="project" value="InterPro"/>
</dbReference>
<dbReference type="SUPFAM" id="SSF46785">
    <property type="entry name" value="Winged helix' DNA-binding domain"/>
    <property type="match status" value="1"/>
</dbReference>
<sequence length="257" mass="28680">MEESGAAASPLFEPIQSRRAFEVVCEQIRQLVATGKLKQGDKLPPERQLAEQLAVSRLTIREALRSLENAGLVVLLRGPRGGAFIQNGSDDKMTEVMQDMLDLGTISLADLTEARIFILDSVVRLACERATEEDLELIAENVRSNEIALASGSREVRLEHATEFYTRLAAATKNKVMMLVVRSLTDTIKAILQRIEIYPAQDLAVSRRQFLQALRARDPEQAAKEMHVHLQKLHEHVVKHAAAQKKSPDLIPQAPHR</sequence>
<keyword evidence="2" id="KW-0238">DNA-binding</keyword>
<dbReference type="InterPro" id="IPR036388">
    <property type="entry name" value="WH-like_DNA-bd_sf"/>
</dbReference>
<dbReference type="PROSITE" id="PS50949">
    <property type="entry name" value="HTH_GNTR"/>
    <property type="match status" value="1"/>
</dbReference>
<dbReference type="SMART" id="SM00895">
    <property type="entry name" value="FCD"/>
    <property type="match status" value="1"/>
</dbReference>
<dbReference type="InterPro" id="IPR036390">
    <property type="entry name" value="WH_DNA-bd_sf"/>
</dbReference>
<dbReference type="AlphaFoldDB" id="A0A4Q7NKR7"/>
<dbReference type="EMBL" id="SGXC01000001">
    <property type="protein sequence ID" value="RZS85532.1"/>
    <property type="molecule type" value="Genomic_DNA"/>
</dbReference>
<comment type="caution">
    <text evidence="5">The sequence shown here is derived from an EMBL/GenBank/DDBJ whole genome shotgun (WGS) entry which is preliminary data.</text>
</comment>
<dbReference type="PANTHER" id="PTHR43537:SF5">
    <property type="entry name" value="UXU OPERON TRANSCRIPTIONAL REGULATOR"/>
    <property type="match status" value="1"/>
</dbReference>
<dbReference type="GO" id="GO:0003677">
    <property type="term" value="F:DNA binding"/>
    <property type="evidence" value="ECO:0007669"/>
    <property type="project" value="UniProtKB-KW"/>
</dbReference>
<gene>
    <name evidence="5" type="ORF">EV675_1561</name>
</gene>
<dbReference type="Proteomes" id="UP000292445">
    <property type="component" value="Unassembled WGS sequence"/>
</dbReference>
<dbReference type="PRINTS" id="PR00035">
    <property type="entry name" value="HTHGNTR"/>
</dbReference>
<organism evidence="5 6">
    <name type="scientific">Pigmentiphaga kullae</name>
    <dbReference type="NCBI Taxonomy" id="151784"/>
    <lineage>
        <taxon>Bacteria</taxon>
        <taxon>Pseudomonadati</taxon>
        <taxon>Pseudomonadota</taxon>
        <taxon>Betaproteobacteria</taxon>
        <taxon>Burkholderiales</taxon>
        <taxon>Alcaligenaceae</taxon>
        <taxon>Pigmentiphaga</taxon>
    </lineage>
</organism>
<dbReference type="SMART" id="SM00345">
    <property type="entry name" value="HTH_GNTR"/>
    <property type="match status" value="1"/>
</dbReference>
<dbReference type="Pfam" id="PF00392">
    <property type="entry name" value="GntR"/>
    <property type="match status" value="1"/>
</dbReference>
<dbReference type="RefSeq" id="WP_130356739.1">
    <property type="nucleotide sequence ID" value="NZ_SGXC01000001.1"/>
</dbReference>
<evidence type="ECO:0000313" key="6">
    <source>
        <dbReference type="Proteomes" id="UP000292445"/>
    </source>
</evidence>
<dbReference type="Gene3D" id="1.10.10.10">
    <property type="entry name" value="Winged helix-like DNA-binding domain superfamily/Winged helix DNA-binding domain"/>
    <property type="match status" value="1"/>
</dbReference>
<keyword evidence="3" id="KW-0804">Transcription</keyword>
<dbReference type="Pfam" id="PF07729">
    <property type="entry name" value="FCD"/>
    <property type="match status" value="1"/>
</dbReference>
<reference evidence="5 6" key="1">
    <citation type="submission" date="2019-02" db="EMBL/GenBank/DDBJ databases">
        <title>Genomic Encyclopedia of Type Strains, Phase IV (KMG-IV): sequencing the most valuable type-strain genomes for metagenomic binning, comparative biology and taxonomic classification.</title>
        <authorList>
            <person name="Goeker M."/>
        </authorList>
    </citation>
    <scope>NUCLEOTIDE SEQUENCE [LARGE SCALE GENOMIC DNA]</scope>
    <source>
        <strain evidence="5 6">K24</strain>
    </source>
</reference>
<dbReference type="PANTHER" id="PTHR43537">
    <property type="entry name" value="TRANSCRIPTIONAL REGULATOR, GNTR FAMILY"/>
    <property type="match status" value="1"/>
</dbReference>
<keyword evidence="6" id="KW-1185">Reference proteome</keyword>
<dbReference type="OrthoDB" id="9028214at2"/>
<dbReference type="Gene3D" id="1.20.120.530">
    <property type="entry name" value="GntR ligand-binding domain-like"/>
    <property type="match status" value="1"/>
</dbReference>
<dbReference type="CDD" id="cd07377">
    <property type="entry name" value="WHTH_GntR"/>
    <property type="match status" value="1"/>
</dbReference>
<evidence type="ECO:0000259" key="4">
    <source>
        <dbReference type="PROSITE" id="PS50949"/>
    </source>
</evidence>
<dbReference type="InterPro" id="IPR000524">
    <property type="entry name" value="Tscrpt_reg_HTH_GntR"/>
</dbReference>
<evidence type="ECO:0000256" key="2">
    <source>
        <dbReference type="ARBA" id="ARBA00023125"/>
    </source>
</evidence>
<dbReference type="SUPFAM" id="SSF48008">
    <property type="entry name" value="GntR ligand-binding domain-like"/>
    <property type="match status" value="1"/>
</dbReference>
<protein>
    <submittedName>
        <fullName evidence="5">GntR family transcriptional regulator</fullName>
    </submittedName>
</protein>
<feature type="domain" description="HTH gntR-type" evidence="4">
    <location>
        <begin position="18"/>
        <end position="88"/>
    </location>
</feature>